<reference evidence="13 14" key="1">
    <citation type="submission" date="2018-06" db="EMBL/GenBank/DDBJ databases">
        <title>Genomic Encyclopedia of Type Strains, Phase III (KMG-III): the genomes of soil and plant-associated and newly described type strains.</title>
        <authorList>
            <person name="Whitman W."/>
        </authorList>
    </citation>
    <scope>NUCLEOTIDE SEQUENCE [LARGE SCALE GENOMIC DNA]</scope>
    <source>
        <strain evidence="13 14">CECT 9025</strain>
    </source>
</reference>
<feature type="transmembrane region" description="Helical" evidence="12">
    <location>
        <begin position="89"/>
        <end position="113"/>
    </location>
</feature>
<dbReference type="GO" id="GO:0046872">
    <property type="term" value="F:metal ion binding"/>
    <property type="evidence" value="ECO:0007669"/>
    <property type="project" value="UniProtKB-KW"/>
</dbReference>
<evidence type="ECO:0000256" key="11">
    <source>
        <dbReference type="ARBA" id="ARBA00035585"/>
    </source>
</evidence>
<evidence type="ECO:0000256" key="9">
    <source>
        <dbReference type="ARBA" id="ARBA00023303"/>
    </source>
</evidence>
<organism evidence="13 14">
    <name type="scientific">Pseudoroseicyclus aestuarii</name>
    <dbReference type="NCBI Taxonomy" id="1795041"/>
    <lineage>
        <taxon>Bacteria</taxon>
        <taxon>Pseudomonadati</taxon>
        <taxon>Pseudomonadota</taxon>
        <taxon>Alphaproteobacteria</taxon>
        <taxon>Rhodobacterales</taxon>
        <taxon>Paracoccaceae</taxon>
        <taxon>Pseudoroseicyclus</taxon>
    </lineage>
</organism>
<evidence type="ECO:0000256" key="6">
    <source>
        <dbReference type="ARBA" id="ARBA00023053"/>
    </source>
</evidence>
<dbReference type="GO" id="GO:0140114">
    <property type="term" value="P:cellular detoxification of fluoride"/>
    <property type="evidence" value="ECO:0007669"/>
    <property type="project" value="UniProtKB-UniRule"/>
</dbReference>
<dbReference type="GO" id="GO:0062054">
    <property type="term" value="F:fluoride channel activity"/>
    <property type="evidence" value="ECO:0007669"/>
    <property type="project" value="UniProtKB-UniRule"/>
</dbReference>
<accession>A0A318SSM9</accession>
<gene>
    <name evidence="12" type="primary">fluC</name>
    <name evidence="12" type="synonym">crcB</name>
    <name evidence="13" type="ORF">DFP88_102745</name>
</gene>
<comment type="function">
    <text evidence="12">Fluoride-specific ion channel. Important for reducing fluoride concentration in the cell, thus reducing its toxicity.</text>
</comment>
<dbReference type="PANTHER" id="PTHR28259">
    <property type="entry name" value="FLUORIDE EXPORT PROTEIN 1-RELATED"/>
    <property type="match status" value="1"/>
</dbReference>
<dbReference type="HAMAP" id="MF_00454">
    <property type="entry name" value="FluC"/>
    <property type="match status" value="1"/>
</dbReference>
<proteinExistence type="inferred from homology"/>
<sequence length="118" mass="11799">MTLSLLQIAIGGGIGACLRYGAGQLLAFPLGTLAVNLIGSFAIGLLFVQLDARGLAHWGPGLVTGLLGGFTTFSAFSLDTLRLLEDGRLAAAGGYVAASVGLGLLACGAGLWIGRALP</sequence>
<keyword evidence="14" id="KW-1185">Reference proteome</keyword>
<keyword evidence="12" id="KW-0813">Transport</keyword>
<name>A0A318SSM9_9RHOB</name>
<evidence type="ECO:0000256" key="8">
    <source>
        <dbReference type="ARBA" id="ARBA00023136"/>
    </source>
</evidence>
<dbReference type="InterPro" id="IPR003691">
    <property type="entry name" value="FluC"/>
</dbReference>
<keyword evidence="3" id="KW-0997">Cell inner membrane</keyword>
<feature type="transmembrane region" description="Helical" evidence="12">
    <location>
        <begin position="25"/>
        <end position="48"/>
    </location>
</feature>
<keyword evidence="9 12" id="KW-0407">Ion channel</keyword>
<evidence type="ECO:0000256" key="4">
    <source>
        <dbReference type="ARBA" id="ARBA00022692"/>
    </source>
</evidence>
<evidence type="ECO:0000256" key="5">
    <source>
        <dbReference type="ARBA" id="ARBA00022989"/>
    </source>
</evidence>
<keyword evidence="7 12" id="KW-0406">Ion transport</keyword>
<evidence type="ECO:0000256" key="2">
    <source>
        <dbReference type="ARBA" id="ARBA00022475"/>
    </source>
</evidence>
<keyword evidence="12" id="KW-0479">Metal-binding</keyword>
<keyword evidence="5 12" id="KW-1133">Transmembrane helix</keyword>
<keyword evidence="4 12" id="KW-0812">Transmembrane</keyword>
<comment type="subcellular location">
    <subcellularLocation>
        <location evidence="1 12">Cell membrane</location>
        <topology evidence="1 12">Multi-pass membrane protein</topology>
    </subcellularLocation>
</comment>
<dbReference type="Proteomes" id="UP000248311">
    <property type="component" value="Unassembled WGS sequence"/>
</dbReference>
<dbReference type="AlphaFoldDB" id="A0A318SSM9"/>
<keyword evidence="8 12" id="KW-0472">Membrane</keyword>
<evidence type="ECO:0000313" key="14">
    <source>
        <dbReference type="Proteomes" id="UP000248311"/>
    </source>
</evidence>
<feature type="binding site" evidence="12">
    <location>
        <position position="68"/>
    </location>
    <ligand>
        <name>Na(+)</name>
        <dbReference type="ChEBI" id="CHEBI:29101"/>
        <note>structural</note>
    </ligand>
</feature>
<feature type="transmembrane region" description="Helical" evidence="12">
    <location>
        <begin position="55"/>
        <end position="77"/>
    </location>
</feature>
<dbReference type="PANTHER" id="PTHR28259:SF1">
    <property type="entry name" value="FLUORIDE EXPORT PROTEIN 1-RELATED"/>
    <property type="match status" value="1"/>
</dbReference>
<dbReference type="EMBL" id="QJTE01000002">
    <property type="protein sequence ID" value="PYE84941.1"/>
    <property type="molecule type" value="Genomic_DNA"/>
</dbReference>
<evidence type="ECO:0000256" key="1">
    <source>
        <dbReference type="ARBA" id="ARBA00004651"/>
    </source>
</evidence>
<protein>
    <recommendedName>
        <fullName evidence="12">Fluoride-specific ion channel FluC</fullName>
    </recommendedName>
</protein>
<comment type="catalytic activity">
    <reaction evidence="11">
        <text>fluoride(in) = fluoride(out)</text>
        <dbReference type="Rhea" id="RHEA:76159"/>
        <dbReference type="ChEBI" id="CHEBI:17051"/>
    </reaction>
    <physiologicalReaction direction="left-to-right" evidence="11">
        <dbReference type="Rhea" id="RHEA:76160"/>
    </physiologicalReaction>
</comment>
<comment type="activity regulation">
    <text evidence="12">Na(+) is not transported, but it plays an essential structural role and its presence is essential for fluoride channel function.</text>
</comment>
<evidence type="ECO:0000256" key="10">
    <source>
        <dbReference type="ARBA" id="ARBA00035120"/>
    </source>
</evidence>
<evidence type="ECO:0000256" key="12">
    <source>
        <dbReference type="HAMAP-Rule" id="MF_00454"/>
    </source>
</evidence>
<comment type="caution">
    <text evidence="13">The sequence shown here is derived from an EMBL/GenBank/DDBJ whole genome shotgun (WGS) entry which is preliminary data.</text>
</comment>
<dbReference type="RefSeq" id="WP_110813974.1">
    <property type="nucleotide sequence ID" value="NZ_QJTE01000002.1"/>
</dbReference>
<dbReference type="Pfam" id="PF02537">
    <property type="entry name" value="CRCB"/>
    <property type="match status" value="1"/>
</dbReference>
<feature type="binding site" evidence="12">
    <location>
        <position position="71"/>
    </location>
    <ligand>
        <name>Na(+)</name>
        <dbReference type="ChEBI" id="CHEBI:29101"/>
        <note>structural</note>
    </ligand>
</feature>
<dbReference type="GO" id="GO:0005886">
    <property type="term" value="C:plasma membrane"/>
    <property type="evidence" value="ECO:0007669"/>
    <property type="project" value="UniProtKB-SubCell"/>
</dbReference>
<dbReference type="OrthoDB" id="9806299at2"/>
<keyword evidence="6 12" id="KW-0915">Sodium</keyword>
<evidence type="ECO:0000256" key="3">
    <source>
        <dbReference type="ARBA" id="ARBA00022519"/>
    </source>
</evidence>
<keyword evidence="2 12" id="KW-1003">Cell membrane</keyword>
<evidence type="ECO:0000256" key="7">
    <source>
        <dbReference type="ARBA" id="ARBA00023065"/>
    </source>
</evidence>
<evidence type="ECO:0000313" key="13">
    <source>
        <dbReference type="EMBL" id="PYE84941.1"/>
    </source>
</evidence>
<comment type="similarity">
    <text evidence="10 12">Belongs to the fluoride channel Fluc/FEX (TC 1.A.43) family.</text>
</comment>